<organism evidence="5 6">
    <name type="scientific">Theileria orientalis</name>
    <dbReference type="NCBI Taxonomy" id="68886"/>
    <lineage>
        <taxon>Eukaryota</taxon>
        <taxon>Sar</taxon>
        <taxon>Alveolata</taxon>
        <taxon>Apicomplexa</taxon>
        <taxon>Aconoidasida</taxon>
        <taxon>Piroplasmida</taxon>
        <taxon>Theileriidae</taxon>
        <taxon>Theileria</taxon>
    </lineage>
</organism>
<dbReference type="InterPro" id="IPR011641">
    <property type="entry name" value="Tyr-kin_ephrin_A/B_rcpt-like"/>
</dbReference>
<evidence type="ECO:0000259" key="4">
    <source>
        <dbReference type="Pfam" id="PF24634"/>
    </source>
</evidence>
<evidence type="ECO:0000256" key="2">
    <source>
        <dbReference type="SAM" id="Phobius"/>
    </source>
</evidence>
<dbReference type="EMBL" id="CP056069">
    <property type="protein sequence ID" value="UKK00303.2"/>
    <property type="molecule type" value="Genomic_DNA"/>
</dbReference>
<feature type="transmembrane region" description="Helical" evidence="2">
    <location>
        <begin position="3223"/>
        <end position="3245"/>
    </location>
</feature>
<dbReference type="PANTHER" id="PTHR46967">
    <property type="entry name" value="INSULIN-LIKE GROWTH FACTOR BINDING PROTEIN,N-TERMINAL"/>
    <property type="match status" value="1"/>
</dbReference>
<feature type="transmembrane region" description="Helical" evidence="2">
    <location>
        <begin position="3251"/>
        <end position="3272"/>
    </location>
</feature>
<evidence type="ECO:0000259" key="3">
    <source>
        <dbReference type="Pfam" id="PF07699"/>
    </source>
</evidence>
<gene>
    <name evidence="5" type="ORF">MACK_000375</name>
</gene>
<feature type="transmembrane region" description="Helical" evidence="2">
    <location>
        <begin position="2998"/>
        <end position="3022"/>
    </location>
</feature>
<feature type="coiled-coil region" evidence="1">
    <location>
        <begin position="3492"/>
        <end position="3519"/>
    </location>
</feature>
<dbReference type="InterPro" id="IPR009030">
    <property type="entry name" value="Growth_fac_rcpt_cys_sf"/>
</dbReference>
<accession>A0A976M9D4</accession>
<dbReference type="PANTHER" id="PTHR46967:SF2">
    <property type="entry name" value="SUSHI, VON WILLEBRAND FACTOR TYPE A, EGF AND PENTRAXIN DOMAIN-CONTAINING PROTEIN 1-LIKE"/>
    <property type="match status" value="1"/>
</dbReference>
<reference evidence="5" key="1">
    <citation type="submission" date="2022-07" db="EMBL/GenBank/DDBJ databases">
        <title>Evaluation of T. orientalis genome assembly methods using nanopore sequencing and analysis of variation between genomes.</title>
        <authorList>
            <person name="Yam J."/>
            <person name="Micallef M.L."/>
            <person name="Liu M."/>
            <person name="Djordjevic S.P."/>
            <person name="Bogema D.R."/>
            <person name="Jenkins C."/>
        </authorList>
    </citation>
    <scope>NUCLEOTIDE SEQUENCE</scope>
    <source>
        <strain evidence="5">Goon Nure</strain>
    </source>
</reference>
<sequence length="3562" mass="408065">MRRIIYYILYFTFHVKFTESGKFLVIYKEYLVPLKIICGLYEYGPCDLSKEIPEENKAKDLYVKKYVDSKTKCEGSMFELDKSLSYLGQNLPMLVCADNTDGTYEHIATIEYEGIITHGTNEPIRYGIIWKKEVYLYLPQGKAPHLLEKYSKLVLKNKDCTGKAVSIANPSKRREIKGSYGKWSITYVSNQRILALIQEPVICYCIYDSCESHSKYDKLLSKMELEGPELDQFLSETCTIGIDCIINIKGNYTVTNDYFIVAKSVTSQQSGVLIRKLEGVYQYSVDKDEYLTDVKSETNVNLFWIPEGAQGKNRIFIGSIKILSVYTGNIYASFFGKQQIIFNNPDLLDCKEAYALVYKVDISRSSPRIKKEYTLLSKTKIEEKSVEIDVVFLATSIYTLKYCDKCDQRFLCKDNDDYENYPLLANIYVRVEYAQGVACDLLNNCTAHLNTLNMNQKSSVNSKILVSRKCGNPDLLHFLEEKGLARNEIQRNLSKYKWTTINNSVALYPLTVFKLCWCSKVFLKPEECDIKDYTIEVGSLLHGDFKTIKNQCWIGSNCEVLALGDNIKGSGSVTISKTCNEYRSWTKSLYTVLDTISFKQENGTKALIRLDIKNDKSIVGNYELCWKPKNDLQQTNIGSIEIKAFELSMERYYVQLGSSVLIKPKYNVTGEHFILINDDCNETGDAVPDRKAMTNSGLNMNKIIFNARKKICWCVTNASIRCNLLEQFKTEIGQLSISGLTFNNSKISCKRSSKCSINLQFESSVDITTYDKNSFNAGSMLVIRKAECASPFVESMLFIGSVYSTVPIIQLRQEDVFIVKYHTVFEKIIGLSEPLGEYNLCYKTSSDEYFKVTRISIDGPNLKKSQIMVYSGKRFNITITGHNLDKNLKVFLSTTPKCYQNNEKYSNVIVSMQSKPTLLYKENGRDVLTWTGVMVNKNFMGQQVTFNDITMANHFNISQKLHLCYEWNETLMYTGIDYLISAPRPIEKSDFNSNQPLTTILNKNWHLPKTNMLLITFLTPRSIDVSCENNKLDQYSENVKYSFYSTQRVITELPKYLEIRNSLICWCGGTDCKSISDYSTTMLFPSFNGLNIEVIELSDDPLKLKYTGTELTPFDEIRIVDYKSECGDSISNIMTNKIRKPGGTQPSTSGGLTFAERNESGVVKRFSLNNNKTIWEARELKLSKFEDQVNLRYRVCLCSFSIREQCKRGDDFMDTVGLLVKSNPKNTKKREFIIRIFITYSHTDEKPIKTCSRQSVDSLHAAKYSFRMAGEVTEARDFVKKFVTRYPQSEGFMLESCLVEDTELNIDSENYIRFMVESKRGVYTMQIITMMEKVPQDIAIRANNLSEGDRYSLSIITSDLRCSDTDENNIHLVESNKIENNNLVLFENIVIRKLGTYKLCIKKIKTSTGLEPDPTWFNIGFLKVKEYYLNYVSDLISFNTLKISNEGAIVPEKEQKCVLEGYTGLVQLCVILKHQLIIVSDCNNKLWAVEFNVKNGVVNVLKNNSMMSLNYESDDPENNWYLCKEIDHNSSLVFLGEKYLLNVKLPLRKDKLEIIRVFKHNIINPLDVTMFDSSFLVSDGYSRSLYLYYLQAQDADTLNKKKILRGYYCISLHLLLEANGSEIAPSIVCLEPEVNSIIVFNYDELVKETSSPIITKYEATSGQNTVKIGSLYRPCAVDSYKTSFLNKDYTLLFVAENTTGRIIVFKLEDKVIHGYKIMYSRGLISKINVDSKSKIIYISSWRNHMGRIEQFVQNKSINSYLDLSFYYSVPEKYQSGDEIELSPVMKGDYFEFFHEKPLDKETNKQIVNLSSVGLSLDVKTGKITGKININGTYFITIYGGNLLKEVETTIKISASCPPSQQFSSVFRICEDCPIGTYRNDEAEDLCIPCSLKKPHSTTKQPGSKYFLDCLCEPGYFLNGDVCVKCDEATWKEEIGDSPCSGTCGSNMTSDVVGAKSLEELNCYCLPRFYNMRNSGLDDELVPPEILNMAGMAATMEIKYRELDSSLVFCIPCDVGFYCPGGDSLPKYCGIGKSTLGRYSYSEAECECDKGYGLTPNGCVPCSQFGYKDSVGNTPCNYCHEHSSKKDLRLLKFDSNVFSFDLHTPRRNEKGEEIGIVDLFLAHMKTFTSEEDGAIPVTNKFGSKSVSECKYCISGYYFDNNAKDCFVCPYGSFCTGFDSQPKRCGLNSTLSSDNAVSSMSCMCPMKYGNCSETRNPISLSVECQQCPMGYFQHLELTDIPCLPCPENSKTTSVGSNSILSCVPEPGSFIHALMKVPISMILETDDKAMEEMFETKYIKIRDESDKLRIECTEVKGSLVNSRFKAEVLRETEKSCSDECLRNIYCTGYSFNDTSYYFLDEATEYVTNFIYLFDGTSFINVEYKTCTLYFFTLDIIEREDEDKDADIIKLCKVKYEFPFESMLCPMNNYCAGSKIPTPCHKNSVTRGIGAKSIDSCLCIEGYEPSTQVKGQCTPCNVGWYKEEIGNVACQRCPEKFKTFLPGSKHSTDCACTQGYYAVPENVDDIININEEYTVTDRSITRKGEEIEVDTGFKIEDYNRFEFMVENKSRMLLSDSLVFLPSGLTTTAVSTSDTYKIRCKRCLHDHYCPGGWLGYMDTDYDNTVKMDINQYKIHNIPYKCPTGSGIPMQATNPSSLSQCLCLPGYMPMGSETIRHEMDEIYNSVGEYFTSVMSLVLKRTYSSRCIQCETGMFKDGQENSSCSGRCMEYATTYGGSVSESQCFCHYGRYMKMKHMEKSPMTNEILKEDYRNLKCSKCMEGAICPGGLDVKIVKTLKRKYDFQNIRLEDHVKPMPRQGYFPAYPSYNNIETISETWLPWQQNVAIAEQVKTSYMDFHPCGIEFRCGGGFTGYCSRGSTGYLCSRCLPKYDMIYFRSICVECQSWFVEISKYFFHRLPLCFIVFLIFVILHYNLEACCVLLKIFIEFYFTMLPYGTISMFTRSSLKPFVRVYNSIFGHSLMHFVYMRVGCIYNIKNSDNYVTIWYIQRFISIITPMIDSLFLLLIFFIIKTFFFLKELIFNNQGESDTDYVDEPRTNSSNRIHHSNYISLFLKIVLINYFTQIHFIWNELFQMIWCVSVKYKKQPSISVMLHFPTEMCNADNNRFVTTAAASSCIIAASLILFFVYIIRFNSTEYGTFFGLGYRKRYKAWDCLSLSRRFLVSLITTFHIKIQSPHNSGRLRVITSLMLSSLIGVVYLIKVPFNLRNDNLFNRLQVLGICVNIATAFMIQGSFSYDFNYATLLPVFLFGAYCLVLVWYTLVEIGRISKLDNIRRKNFKNFKQWAWNLVSKCLQFFTYWHTEAQITYNIKEKCITVESPFDLDYTISNVKKVKHRYYKGKNSRLNRSGRNRVALSIHQSVNKLILDKNTLSVPSYWIEFIINYTMTKFDSINRNGVKKSTEIEEIAITPWLISKFTLDASNEDFEIRIKSFDPEKTNLLKEVEMNYQGIKQTLFQKIVENMGEEEISQEKLDEMIEMMHMKGILEEKLEKLDQELDKLIENAKQGEEAVRYVIRIQEGVKNVVDTPLTNDEILLKIEESLSAKKSEKFTIE</sequence>
<dbReference type="SMART" id="SM01411">
    <property type="entry name" value="Ephrin_rec_like"/>
    <property type="match status" value="8"/>
</dbReference>
<keyword evidence="2" id="KW-1133">Transmembrane helix</keyword>
<feature type="transmembrane region" description="Helical" evidence="2">
    <location>
        <begin position="3118"/>
        <end position="3141"/>
    </location>
</feature>
<dbReference type="Pfam" id="PF24634">
    <property type="entry name" value="DUF7631"/>
    <property type="match status" value="1"/>
</dbReference>
<dbReference type="Proteomes" id="UP000244811">
    <property type="component" value="Chromosome 1"/>
</dbReference>
<feature type="domain" description="Tyrosine-protein kinase ephrin type A/B receptor-like" evidence="3">
    <location>
        <begin position="2466"/>
        <end position="2506"/>
    </location>
</feature>
<feature type="transmembrane region" description="Helical" evidence="2">
    <location>
        <begin position="3194"/>
        <end position="3211"/>
    </location>
</feature>
<evidence type="ECO:0000256" key="1">
    <source>
        <dbReference type="SAM" id="Coils"/>
    </source>
</evidence>
<name>A0A976M9D4_THEOR</name>
<feature type="transmembrane region" description="Helical" evidence="2">
    <location>
        <begin position="2932"/>
        <end position="2953"/>
    </location>
</feature>
<feature type="transmembrane region" description="Helical" evidence="2">
    <location>
        <begin position="2905"/>
        <end position="2925"/>
    </location>
</feature>
<evidence type="ECO:0000313" key="6">
    <source>
        <dbReference type="Proteomes" id="UP000244811"/>
    </source>
</evidence>
<dbReference type="SUPFAM" id="SSF57184">
    <property type="entry name" value="Growth factor receptor domain"/>
    <property type="match status" value="1"/>
</dbReference>
<dbReference type="InterPro" id="IPR056048">
    <property type="entry name" value="CRMPA/B-like_DUF7631"/>
</dbReference>
<feature type="domain" description="Tyrosine-protein kinase ephrin type A/B receptor-like" evidence="3">
    <location>
        <begin position="2219"/>
        <end position="2260"/>
    </location>
</feature>
<keyword evidence="2" id="KW-0812">Transmembrane</keyword>
<feature type="domain" description="Tyrosine-protein kinase ephrin type A/B receptor-like" evidence="3">
    <location>
        <begin position="1869"/>
        <end position="1909"/>
    </location>
</feature>
<evidence type="ECO:0008006" key="7">
    <source>
        <dbReference type="Google" id="ProtNLM"/>
    </source>
</evidence>
<feature type="transmembrane region" description="Helical" evidence="2">
    <location>
        <begin position="3060"/>
        <end position="3080"/>
    </location>
</feature>
<feature type="domain" description="DUF7631" evidence="4">
    <location>
        <begin position="2764"/>
        <end position="2813"/>
    </location>
</feature>
<proteinExistence type="predicted"/>
<dbReference type="Gene3D" id="2.10.50.10">
    <property type="entry name" value="Tumor Necrosis Factor Receptor, subunit A, domain 2"/>
    <property type="match status" value="4"/>
</dbReference>
<keyword evidence="1" id="KW-0175">Coiled coil</keyword>
<keyword evidence="2" id="KW-0472">Membrane</keyword>
<dbReference type="Pfam" id="PF07699">
    <property type="entry name" value="Ephrin_rec_like"/>
    <property type="match status" value="3"/>
</dbReference>
<protein>
    <recommendedName>
        <fullName evidence="7">Cysteine repeat modular protein 2 homologue</fullName>
    </recommendedName>
</protein>
<evidence type="ECO:0000313" key="5">
    <source>
        <dbReference type="EMBL" id="UKK00303.2"/>
    </source>
</evidence>